<protein>
    <submittedName>
        <fullName evidence="3">SRPBCC domain-containing protein</fullName>
    </submittedName>
</protein>
<accession>A0ABR6XTC1</accession>
<dbReference type="Proteomes" id="UP000643610">
    <property type="component" value="Unassembled WGS sequence"/>
</dbReference>
<comment type="caution">
    <text evidence="3">The sequence shown here is derived from an EMBL/GenBank/DDBJ whole genome shotgun (WGS) entry which is preliminary data.</text>
</comment>
<evidence type="ECO:0000259" key="2">
    <source>
        <dbReference type="Pfam" id="PF08327"/>
    </source>
</evidence>
<reference evidence="3 4" key="1">
    <citation type="submission" date="2020-08" db="EMBL/GenBank/DDBJ databases">
        <title>Novel species isolated from subtropical streams in China.</title>
        <authorList>
            <person name="Lu H."/>
        </authorList>
    </citation>
    <scope>NUCLEOTIDE SEQUENCE [LARGE SCALE GENOMIC DNA]</scope>
    <source>
        <strain evidence="3 4">KCTC 52442</strain>
    </source>
</reference>
<dbReference type="RefSeq" id="WP_186891801.1">
    <property type="nucleotide sequence ID" value="NZ_JACOFU010000006.1"/>
</dbReference>
<gene>
    <name evidence="3" type="ORF">H8K33_14680</name>
</gene>
<evidence type="ECO:0000313" key="4">
    <source>
        <dbReference type="Proteomes" id="UP000643610"/>
    </source>
</evidence>
<proteinExistence type="inferred from homology"/>
<dbReference type="CDD" id="cd08894">
    <property type="entry name" value="SRPBCC_CalC_Aha1-like_1"/>
    <property type="match status" value="1"/>
</dbReference>
<dbReference type="InterPro" id="IPR023393">
    <property type="entry name" value="START-like_dom_sf"/>
</dbReference>
<dbReference type="Gene3D" id="3.30.530.20">
    <property type="match status" value="2"/>
</dbReference>
<dbReference type="EMBL" id="JACOFU010000006">
    <property type="protein sequence ID" value="MBC3832752.1"/>
    <property type="molecule type" value="Genomic_DNA"/>
</dbReference>
<feature type="domain" description="Activator of Hsp90 ATPase homologue 1/2-like C-terminal" evidence="2">
    <location>
        <begin position="21"/>
        <end position="152"/>
    </location>
</feature>
<keyword evidence="4" id="KW-1185">Reference proteome</keyword>
<dbReference type="Pfam" id="PF08327">
    <property type="entry name" value="AHSA1"/>
    <property type="match status" value="2"/>
</dbReference>
<evidence type="ECO:0000313" key="3">
    <source>
        <dbReference type="EMBL" id="MBC3832752.1"/>
    </source>
</evidence>
<sequence length="328" mass="37594">MSANQKTLAKANEIHLVRLYDAPVEMVWDAWTDPAQAAQWWGPRGFTLTTHSKDLSVGGTWRYTMHGPDGTDYPNIATYHEIERHKKLVYDHGATEISPPLFRVTVFFSTVGKKTQMEMTMALATAEAAAETRKFIKQAGGEATWDRFAEYLAEQIEHKERFVINRSFAAPIEVMYDMWTKAEHFSQWLPPTGFTMSFIRADIRVGGSSFYKMTNGSSEHNVTMYGRAAYLEMNKPHRLVYTQQFCDEHENISRHPMAPIWPETMMSKVEFTAEDDNRTRVTVTWEPFGAVTAEELQAFMKERGGMTMGWTGSFDKLEAQLQTLLENK</sequence>
<dbReference type="PANTHER" id="PTHR36929">
    <property type="entry name" value="ATTACHMENT SUBUNIT, PUTATIVE-RELATED"/>
    <property type="match status" value="1"/>
</dbReference>
<dbReference type="PANTHER" id="PTHR36929:SF5">
    <property type="entry name" value="BLR6751 PROTEIN"/>
    <property type="match status" value="1"/>
</dbReference>
<dbReference type="SUPFAM" id="SSF55961">
    <property type="entry name" value="Bet v1-like"/>
    <property type="match status" value="2"/>
</dbReference>
<dbReference type="InterPro" id="IPR013538">
    <property type="entry name" value="ASHA1/2-like_C"/>
</dbReference>
<dbReference type="CDD" id="cd07814">
    <property type="entry name" value="SRPBCC_CalC_Aha1-like"/>
    <property type="match status" value="1"/>
</dbReference>
<feature type="domain" description="Activator of Hsp90 ATPase homologue 1/2-like C-terminal" evidence="2">
    <location>
        <begin position="170"/>
        <end position="321"/>
    </location>
</feature>
<comment type="similarity">
    <text evidence="1">Belongs to the AHA1 family.</text>
</comment>
<name>A0ABR6XTC1_9BURK</name>
<organism evidence="3 4">
    <name type="scientific">Undibacterium amnicola</name>
    <dbReference type="NCBI Taxonomy" id="1834038"/>
    <lineage>
        <taxon>Bacteria</taxon>
        <taxon>Pseudomonadati</taxon>
        <taxon>Pseudomonadota</taxon>
        <taxon>Betaproteobacteria</taxon>
        <taxon>Burkholderiales</taxon>
        <taxon>Oxalobacteraceae</taxon>
        <taxon>Undibacterium</taxon>
    </lineage>
</organism>
<evidence type="ECO:0000256" key="1">
    <source>
        <dbReference type="ARBA" id="ARBA00006817"/>
    </source>
</evidence>